<feature type="transmembrane region" description="Helical" evidence="1">
    <location>
        <begin position="117"/>
        <end position="136"/>
    </location>
</feature>
<dbReference type="EMBL" id="JACXJA010000005">
    <property type="protein sequence ID" value="MBD2861413.1"/>
    <property type="molecule type" value="Genomic_DNA"/>
</dbReference>
<comment type="caution">
    <text evidence="2">The sequence shown here is derived from an EMBL/GenBank/DDBJ whole genome shotgun (WGS) entry which is preliminary data.</text>
</comment>
<dbReference type="Proteomes" id="UP000639396">
    <property type="component" value="Unassembled WGS sequence"/>
</dbReference>
<feature type="transmembrane region" description="Helical" evidence="1">
    <location>
        <begin position="174"/>
        <end position="201"/>
    </location>
</feature>
<name>A0A927C776_9BACL</name>
<reference evidence="2" key="1">
    <citation type="submission" date="2020-09" db="EMBL/GenBank/DDBJ databases">
        <title>A novel bacterium of genus Paenibacillus, isolated from South China Sea.</title>
        <authorList>
            <person name="Huang H."/>
            <person name="Mo K."/>
            <person name="Hu Y."/>
        </authorList>
    </citation>
    <scope>NUCLEOTIDE SEQUENCE</scope>
    <source>
        <strain evidence="2">IB182363</strain>
    </source>
</reference>
<proteinExistence type="predicted"/>
<evidence type="ECO:0000313" key="3">
    <source>
        <dbReference type="Proteomes" id="UP000639396"/>
    </source>
</evidence>
<feature type="transmembrane region" description="Helical" evidence="1">
    <location>
        <begin position="38"/>
        <end position="58"/>
    </location>
</feature>
<organism evidence="2 3">
    <name type="scientific">Paenibacillus oceani</name>
    <dbReference type="NCBI Taxonomy" id="2772510"/>
    <lineage>
        <taxon>Bacteria</taxon>
        <taxon>Bacillati</taxon>
        <taxon>Bacillota</taxon>
        <taxon>Bacilli</taxon>
        <taxon>Bacillales</taxon>
        <taxon>Paenibacillaceae</taxon>
        <taxon>Paenibacillus</taxon>
    </lineage>
</organism>
<evidence type="ECO:0008006" key="4">
    <source>
        <dbReference type="Google" id="ProtNLM"/>
    </source>
</evidence>
<gene>
    <name evidence="2" type="ORF">IDH45_05330</name>
</gene>
<evidence type="ECO:0000256" key="1">
    <source>
        <dbReference type="SAM" id="Phobius"/>
    </source>
</evidence>
<keyword evidence="1" id="KW-0812">Transmembrane</keyword>
<protein>
    <recommendedName>
        <fullName evidence="4">Glycosyl transferase family 4</fullName>
    </recommendedName>
</protein>
<feature type="transmembrane region" description="Helical" evidence="1">
    <location>
        <begin position="221"/>
        <end position="245"/>
    </location>
</feature>
<feature type="transmembrane region" description="Helical" evidence="1">
    <location>
        <begin position="142"/>
        <end position="162"/>
    </location>
</feature>
<sequence length="277" mass="29741">MTGTIGWIGALAILGLFMLPPAVRFLRSHGMTVPNYEGEIIPVGTGAVLIVLYMASYGMLQLKAAWGLSGSTVSTTSAYFPAFLLVFAAGWTDDMVGKRSVKGMGGHFRSWRETRTFTTGAVKAAAIGLAALWMVADGSRTWWEACIGWAAIAMTANALNLLDVRPGRAWKGFYAGAMAVAAAEPGWSGNVWLLPAIAGGLALMPGDLRGKHMLGDCGANLLGFALGCAIADSFPLWLQTVYLLFLAAIHRTAEKDSITAWIDKHKWVRWLDRFGRA</sequence>
<feature type="transmembrane region" description="Helical" evidence="1">
    <location>
        <begin position="6"/>
        <end position="26"/>
    </location>
</feature>
<keyword evidence="1" id="KW-0472">Membrane</keyword>
<keyword evidence="3" id="KW-1185">Reference proteome</keyword>
<keyword evidence="1" id="KW-1133">Transmembrane helix</keyword>
<accession>A0A927C776</accession>
<feature type="transmembrane region" description="Helical" evidence="1">
    <location>
        <begin position="78"/>
        <end position="96"/>
    </location>
</feature>
<evidence type="ECO:0000313" key="2">
    <source>
        <dbReference type="EMBL" id="MBD2861413.1"/>
    </source>
</evidence>
<dbReference type="AlphaFoldDB" id="A0A927C776"/>
<dbReference type="RefSeq" id="WP_190925379.1">
    <property type="nucleotide sequence ID" value="NZ_JACXJA010000005.1"/>
</dbReference>